<dbReference type="EMBL" id="JARBDR010000214">
    <property type="protein sequence ID" value="KAJ8319295.1"/>
    <property type="molecule type" value="Genomic_DNA"/>
</dbReference>
<keyword evidence="7 12" id="KW-1133">Transmembrane helix</keyword>
<keyword evidence="3 11" id="KW-0633">Potassium transport</keyword>
<accession>A0ABQ9FPV6</accession>
<name>A0ABQ9FPV6_TEGGR</name>
<evidence type="ECO:0000256" key="1">
    <source>
        <dbReference type="ARBA" id="ARBA00004141"/>
    </source>
</evidence>
<keyword evidence="6 11" id="KW-0630">Potassium</keyword>
<dbReference type="InterPro" id="IPR041647">
    <property type="entry name" value="IRK_C"/>
</dbReference>
<evidence type="ECO:0000256" key="4">
    <source>
        <dbReference type="ARBA" id="ARBA00022692"/>
    </source>
</evidence>
<comment type="similarity">
    <text evidence="11">Belongs to the inward rectifier-type potassium channel (TC 1.A.2.1) family.</text>
</comment>
<dbReference type="SUPFAM" id="SSF81324">
    <property type="entry name" value="Voltage-gated potassium channels"/>
    <property type="match status" value="1"/>
</dbReference>
<dbReference type="Gene3D" id="2.60.40.1400">
    <property type="entry name" value="G protein-activated inward rectifier potassium channel 1"/>
    <property type="match status" value="1"/>
</dbReference>
<evidence type="ECO:0000256" key="11">
    <source>
        <dbReference type="RuleBase" id="RU003822"/>
    </source>
</evidence>
<proteinExistence type="inferred from homology"/>
<dbReference type="InterPro" id="IPR014756">
    <property type="entry name" value="Ig_E-set"/>
</dbReference>
<dbReference type="PANTHER" id="PTHR11767:SF102">
    <property type="entry name" value="INWARDLY RECTIFYING POTASSIUM CHANNEL 1, ISOFORM F"/>
    <property type="match status" value="1"/>
</dbReference>
<keyword evidence="16" id="KW-1185">Reference proteome</keyword>
<evidence type="ECO:0000256" key="9">
    <source>
        <dbReference type="ARBA" id="ARBA00023136"/>
    </source>
</evidence>
<dbReference type="PRINTS" id="PR01320">
    <property type="entry name" value="KIRCHANNEL"/>
</dbReference>
<feature type="transmembrane region" description="Helical" evidence="12">
    <location>
        <begin position="136"/>
        <end position="161"/>
    </location>
</feature>
<dbReference type="Gene3D" id="1.10.287.70">
    <property type="match status" value="1"/>
</dbReference>
<evidence type="ECO:0000256" key="7">
    <source>
        <dbReference type="ARBA" id="ARBA00022989"/>
    </source>
</evidence>
<dbReference type="Proteomes" id="UP001217089">
    <property type="component" value="Unassembled WGS sequence"/>
</dbReference>
<organism evidence="15 16">
    <name type="scientific">Tegillarca granosa</name>
    <name type="common">Malaysian cockle</name>
    <name type="synonym">Anadara granosa</name>
    <dbReference type="NCBI Taxonomy" id="220873"/>
    <lineage>
        <taxon>Eukaryota</taxon>
        <taxon>Metazoa</taxon>
        <taxon>Spiralia</taxon>
        <taxon>Lophotrochozoa</taxon>
        <taxon>Mollusca</taxon>
        <taxon>Bivalvia</taxon>
        <taxon>Autobranchia</taxon>
        <taxon>Pteriomorphia</taxon>
        <taxon>Arcoida</taxon>
        <taxon>Arcoidea</taxon>
        <taxon>Arcidae</taxon>
        <taxon>Tegillarca</taxon>
    </lineage>
</organism>
<sequence length="401" mass="45272">MKPSRKYKHERNMTKVKPFQSSHVRLVTKHGSSKFRSVGIKGWRLQFVYDFFTTLVDIKWRWNLLIFVTGFVASWLVFALFYWLAGSFHGDYGEVTGDWSPCIINVNNFVAAYLFSIETQTTIGYGSRYVTEECSFTYLVVLLQSVIGAGLQTALVGLVIAKTKRAKRSGQWIIFSNTACIMKEDEQLKLVIRVGDTRNTPTIGAHVSGLVFTKASTHSGKSCPVQRFPLTFTSEGGHPFLFLSWPALAVHVINSKSPFWNISSEDLQNENFELVVYLEGTIATTSMPFHAKTSYLPSDILWGYRFDPLLPLLNSDGRYEADFQDFNLTYLVKTPEFSACGIAELRKNNINLDQVPGTSGQHSKDGDEISVSDITMISKAFDDSSDIEFRQRSISSTQHYM</sequence>
<evidence type="ECO:0000256" key="2">
    <source>
        <dbReference type="ARBA" id="ARBA00022448"/>
    </source>
</evidence>
<evidence type="ECO:0000259" key="14">
    <source>
        <dbReference type="Pfam" id="PF17655"/>
    </source>
</evidence>
<evidence type="ECO:0000256" key="5">
    <source>
        <dbReference type="ARBA" id="ARBA00022882"/>
    </source>
</evidence>
<keyword evidence="10 11" id="KW-0407">Ion channel</keyword>
<evidence type="ECO:0000313" key="16">
    <source>
        <dbReference type="Proteomes" id="UP001217089"/>
    </source>
</evidence>
<comment type="caution">
    <text evidence="15">The sequence shown here is derived from an EMBL/GenBank/DDBJ whole genome shotgun (WGS) entry which is preliminary data.</text>
</comment>
<keyword evidence="5 11" id="KW-0851">Voltage-gated channel</keyword>
<evidence type="ECO:0000259" key="13">
    <source>
        <dbReference type="Pfam" id="PF01007"/>
    </source>
</evidence>
<feature type="transmembrane region" description="Helical" evidence="12">
    <location>
        <begin position="64"/>
        <end position="85"/>
    </location>
</feature>
<dbReference type="InterPro" id="IPR040445">
    <property type="entry name" value="Kir_TM"/>
</dbReference>
<evidence type="ECO:0000256" key="10">
    <source>
        <dbReference type="ARBA" id="ARBA00023303"/>
    </source>
</evidence>
<reference evidence="15 16" key="1">
    <citation type="submission" date="2022-12" db="EMBL/GenBank/DDBJ databases">
        <title>Chromosome-level genome of Tegillarca granosa.</title>
        <authorList>
            <person name="Kim J."/>
        </authorList>
    </citation>
    <scope>NUCLEOTIDE SEQUENCE [LARGE SCALE GENOMIC DNA]</scope>
    <source>
        <strain evidence="15">Teg-2019</strain>
        <tissue evidence="15">Adductor muscle</tissue>
    </source>
</reference>
<evidence type="ECO:0000256" key="6">
    <source>
        <dbReference type="ARBA" id="ARBA00022958"/>
    </source>
</evidence>
<dbReference type="InterPro" id="IPR016449">
    <property type="entry name" value="K_chnl_inward-rec_Kir"/>
</dbReference>
<keyword evidence="9 12" id="KW-0472">Membrane</keyword>
<dbReference type="PANTHER" id="PTHR11767">
    <property type="entry name" value="INWARD RECTIFIER POTASSIUM CHANNEL"/>
    <property type="match status" value="1"/>
</dbReference>
<protein>
    <submittedName>
        <fullName evidence="15">Uncharacterized protein</fullName>
    </submittedName>
</protein>
<evidence type="ECO:0000256" key="3">
    <source>
        <dbReference type="ARBA" id="ARBA00022538"/>
    </source>
</evidence>
<evidence type="ECO:0000256" key="8">
    <source>
        <dbReference type="ARBA" id="ARBA00023065"/>
    </source>
</evidence>
<dbReference type="Pfam" id="PF17655">
    <property type="entry name" value="IRK_C"/>
    <property type="match status" value="1"/>
</dbReference>
<feature type="domain" description="Potassium channel inwardly rectifying transmembrane" evidence="13">
    <location>
        <begin position="27"/>
        <end position="165"/>
    </location>
</feature>
<dbReference type="SUPFAM" id="SSF81296">
    <property type="entry name" value="E set domains"/>
    <property type="match status" value="1"/>
</dbReference>
<keyword evidence="4 11" id="KW-0812">Transmembrane</keyword>
<keyword evidence="8 11" id="KW-0406">Ion transport</keyword>
<comment type="subcellular location">
    <subcellularLocation>
        <location evidence="1 11">Membrane</location>
        <topology evidence="1 11">Multi-pass membrane protein</topology>
    </subcellularLocation>
</comment>
<dbReference type="Pfam" id="PF01007">
    <property type="entry name" value="IRK"/>
    <property type="match status" value="1"/>
</dbReference>
<evidence type="ECO:0000313" key="15">
    <source>
        <dbReference type="EMBL" id="KAJ8319295.1"/>
    </source>
</evidence>
<dbReference type="InterPro" id="IPR013518">
    <property type="entry name" value="K_chnl_inward-rec_Kir_cyto"/>
</dbReference>
<keyword evidence="2 11" id="KW-0813">Transport</keyword>
<evidence type="ECO:0000256" key="12">
    <source>
        <dbReference type="SAM" id="Phobius"/>
    </source>
</evidence>
<feature type="domain" description="Inward rectifier potassium channel C-terminal" evidence="14">
    <location>
        <begin position="173"/>
        <end position="344"/>
    </location>
</feature>
<gene>
    <name evidence="15" type="ORF">KUTeg_004386</name>
</gene>